<accession>A0AAD8WDD1</accession>
<dbReference type="SUPFAM" id="SSF53098">
    <property type="entry name" value="Ribonuclease H-like"/>
    <property type="match status" value="1"/>
</dbReference>
<organism evidence="11 12">
    <name type="scientific">Lolium multiflorum</name>
    <name type="common">Italian ryegrass</name>
    <name type="synonym">Lolium perenne subsp. multiflorum</name>
    <dbReference type="NCBI Taxonomy" id="4521"/>
    <lineage>
        <taxon>Eukaryota</taxon>
        <taxon>Viridiplantae</taxon>
        <taxon>Streptophyta</taxon>
        <taxon>Embryophyta</taxon>
        <taxon>Tracheophyta</taxon>
        <taxon>Spermatophyta</taxon>
        <taxon>Magnoliopsida</taxon>
        <taxon>Liliopsida</taxon>
        <taxon>Poales</taxon>
        <taxon>Poaceae</taxon>
        <taxon>BOP clade</taxon>
        <taxon>Pooideae</taxon>
        <taxon>Poodae</taxon>
        <taxon>Poeae</taxon>
        <taxon>Poeae Chloroplast Group 2 (Poeae type)</taxon>
        <taxon>Loliodinae</taxon>
        <taxon>Loliinae</taxon>
        <taxon>Lolium</taxon>
    </lineage>
</organism>
<dbReference type="Gene3D" id="3.30.70.270">
    <property type="match status" value="2"/>
</dbReference>
<dbReference type="InterPro" id="IPR036397">
    <property type="entry name" value="RNaseH_sf"/>
</dbReference>
<evidence type="ECO:0000256" key="8">
    <source>
        <dbReference type="ARBA" id="ARBA00023268"/>
    </source>
</evidence>
<dbReference type="FunFam" id="3.30.70.270:FF:000026">
    <property type="entry name" value="Transposon Ty3-G Gag-Pol polyprotein"/>
    <property type="match status" value="1"/>
</dbReference>
<keyword evidence="8" id="KW-0511">Multifunctional enzyme</keyword>
<evidence type="ECO:0000256" key="5">
    <source>
        <dbReference type="ARBA" id="ARBA00022759"/>
    </source>
</evidence>
<evidence type="ECO:0000256" key="4">
    <source>
        <dbReference type="ARBA" id="ARBA00022722"/>
    </source>
</evidence>
<dbReference type="EC" id="2.7.7.49" evidence="1"/>
<evidence type="ECO:0000256" key="2">
    <source>
        <dbReference type="ARBA" id="ARBA00022679"/>
    </source>
</evidence>
<keyword evidence="4" id="KW-0540">Nuclease</keyword>
<dbReference type="EMBL" id="JAUUTY010000004">
    <property type="protein sequence ID" value="KAK1652023.1"/>
    <property type="molecule type" value="Genomic_DNA"/>
</dbReference>
<dbReference type="SUPFAM" id="SSF56672">
    <property type="entry name" value="DNA/RNA polymerases"/>
    <property type="match status" value="1"/>
</dbReference>
<dbReference type="Gene3D" id="3.30.420.10">
    <property type="entry name" value="Ribonuclease H-like superfamily/Ribonuclease H"/>
    <property type="match status" value="1"/>
</dbReference>
<evidence type="ECO:0000256" key="9">
    <source>
        <dbReference type="SAM" id="Phobius"/>
    </source>
</evidence>
<dbReference type="GO" id="GO:0015074">
    <property type="term" value="P:DNA integration"/>
    <property type="evidence" value="ECO:0007669"/>
    <property type="project" value="InterPro"/>
</dbReference>
<keyword evidence="9" id="KW-0472">Membrane</keyword>
<dbReference type="PANTHER" id="PTHR37984">
    <property type="entry name" value="PROTEIN CBG26694"/>
    <property type="match status" value="1"/>
</dbReference>
<gene>
    <name evidence="11" type="ORF">QYE76_069828</name>
</gene>
<dbReference type="PANTHER" id="PTHR37984:SF5">
    <property type="entry name" value="PROTEIN NYNRIN-LIKE"/>
    <property type="match status" value="1"/>
</dbReference>
<reference evidence="11" key="1">
    <citation type="submission" date="2023-07" db="EMBL/GenBank/DDBJ databases">
        <title>A chromosome-level genome assembly of Lolium multiflorum.</title>
        <authorList>
            <person name="Chen Y."/>
            <person name="Copetti D."/>
            <person name="Kolliker R."/>
            <person name="Studer B."/>
        </authorList>
    </citation>
    <scope>NUCLEOTIDE SEQUENCE</scope>
    <source>
        <strain evidence="11">02402/16</strain>
        <tissue evidence="11">Leaf</tissue>
    </source>
</reference>
<keyword evidence="12" id="KW-1185">Reference proteome</keyword>
<sequence>MLRYEHLTGILMAQTIRFGMPLAYRGSSPNIASGTLPERGIISGGLYAAMVASGQAGEIDNLTVSLGQSTLVVLCRFHVGAGIPGVAPHYIPPPSTFNVLLGSSWEQKGSRGGRHGPPHRPAWPCPGRAAREEGATAPSRLLFFAYSFVPKPKLQGYVAKSHNRLCGAENTREKRALRQADICRGIPEGEIDAIVTVIELDIISIIITIIIIITAISTAAPRHRCIAMDEVRKKLFSVSLSGKAAHWYKLLDNGDSLEWNDIVPRFYSKFYPPSEIHKDRNRIYNFWPHEGESIAQAWGRLKSLMLKCPIHELPGNIIIDNFYARLSFQDKTLLDTSCSGSFTRNKEEFKRDLLNRIQENTEGWENDKDRESGINYDYKCIEAFMDTDKFRNMSATYGLDSQVAANLYKAFASHYELPKKNFDKYHEPYKDKIDSSINKCVVVETVDHVIPEAYIEKTPFPAKMKEYSVINSAVHKSEKKPIEPEEQIKVEPAVAIVKDLVTENVEDGHIIFCEDASNIVSHPNKSRKASVPMLSVRIGDHCYYGLCDIGASISAIPYELYTEIMHEIGSCELEDIDVVIRLANRETISPIGIIRDVEVLCGKIKYPADFLVLGSAASKYCPIIFGRPFLNTCGAIIDCKKEKILTKFAGESYEFNFSKFTKTPYKIDSPNSDFKVEQCASIALAPSNPLQQHLENSESEVFREERDELDEIFLRQPILKHDLPVEDLGTTPPPKEDPVFDLKPLPDNLKYAHIDDKKIYPVIISSKLSEFEEERLLEILKKHRGAIGYTLDDLKGISPSICQHAINMEDDAKPVVEPQRRLIPKMKDVVRNEVLRLLEAGIIYPIADSRWVSPVHCVPKKGGMTVVPNDNDELIPQRVVVGYRMCIDYRKVNKVTKKDHYPLPFIDQMLERLSKNTHFCFLDGYSGFSQIAVKTKDQEKTTFTCPYGTYAYRRMPFGLCNAPATFQRCMSAIFHGFCESIVEVFMDDFSIYGNSFDSCLRNLDKVLQRCEETNLVLNWEKCHFMVNEGIVLGHKISERGIEVDRAKVEAIEKMPYPRDVKGIRSVLGHAGFYRRFIKDFSKISKPLTNLLQKDVPFVFDDDCKEAFETLKKALTTAPIVEPPDWNLPFEIMCDASDFAVGAVLGQRVDKKLNFRSYIVDSKVTIHTDHAAIRYLMTKKDAKPRLIRWVLFLQEFDLHIVDRKGADNPVADNLSRLENIAYDPVPVNDSFPNEQLAVIKILSKCHGSAYGGHHAGDRTAQKVLQSGFYWPTLFKDARKFILSCDECQRVGNISRRNEMPMNYTLVIEPFDCWGFDFMGPFPSSEGNTHILVAVDYVTKWVEAIPTKSVDGETSLRMLLDIIFPRFGVPRYIMTDGGSHFIHGGFRKTLAKYGINHRIASAYHPQTSGQVELSNREIKSILQKTVNKTRKNWASKLKEALWAYRTAYKNPMGMSPYKMGNYSRNGKDHMLLRRCIVQEQLKLVLSKGPLPPALGLDSFPVLEEALRTTDEFCGQYRALRREVEILQEENYRLRRMLEYYSIPITRSPPPTSDNNESLRVLVQNCQAEKLKLKEIWYVAKSHSRLGAENTREKELSGGLRSAGEIPPEGEIDAIVTVIELDIISIIITIIIIIITAISTAAPRHRFADACKGYNHNESFIETTCQHLLLLVGIDILTYRRYYDTPPILVGHQLPPAGKGLSVKQPALSLTQSREPNLQIKPEATRSPVVMVRPVRMKTPAADAEGPTVGAKCRGIVTAYAIGWLIEVVPSGLTAVSGCGYGDE</sequence>
<dbReference type="InterPro" id="IPR005162">
    <property type="entry name" value="Retrotrans_gag_dom"/>
</dbReference>
<evidence type="ECO:0000256" key="6">
    <source>
        <dbReference type="ARBA" id="ARBA00022801"/>
    </source>
</evidence>
<dbReference type="Gene3D" id="3.10.10.10">
    <property type="entry name" value="HIV Type 1 Reverse Transcriptase, subunit A, domain 1"/>
    <property type="match status" value="1"/>
</dbReference>
<dbReference type="Pfam" id="PF17917">
    <property type="entry name" value="RT_RNaseH"/>
    <property type="match status" value="1"/>
</dbReference>
<dbReference type="InterPro" id="IPR041577">
    <property type="entry name" value="RT_RNaseH_2"/>
</dbReference>
<dbReference type="SUPFAM" id="SSF50630">
    <property type="entry name" value="Acid proteases"/>
    <property type="match status" value="1"/>
</dbReference>
<keyword evidence="6" id="KW-0378">Hydrolase</keyword>
<dbReference type="CDD" id="cd00303">
    <property type="entry name" value="retropepsin_like"/>
    <property type="match status" value="1"/>
</dbReference>
<dbReference type="CDD" id="cd09274">
    <property type="entry name" value="RNase_HI_RT_Ty3"/>
    <property type="match status" value="1"/>
</dbReference>
<dbReference type="InterPro" id="IPR050951">
    <property type="entry name" value="Retrovirus_Pol_polyprotein"/>
</dbReference>
<dbReference type="InterPro" id="IPR041373">
    <property type="entry name" value="RT_RNaseH"/>
</dbReference>
<evidence type="ECO:0000256" key="1">
    <source>
        <dbReference type="ARBA" id="ARBA00012493"/>
    </source>
</evidence>
<evidence type="ECO:0000256" key="3">
    <source>
        <dbReference type="ARBA" id="ARBA00022695"/>
    </source>
</evidence>
<dbReference type="Gene3D" id="1.10.340.70">
    <property type="match status" value="1"/>
</dbReference>
<keyword evidence="5" id="KW-0255">Endonuclease</keyword>
<evidence type="ECO:0000256" key="7">
    <source>
        <dbReference type="ARBA" id="ARBA00022918"/>
    </source>
</evidence>
<dbReference type="GO" id="GO:0004519">
    <property type="term" value="F:endonuclease activity"/>
    <property type="evidence" value="ECO:0007669"/>
    <property type="project" value="UniProtKB-KW"/>
</dbReference>
<dbReference type="InterPro" id="IPR012337">
    <property type="entry name" value="RNaseH-like_sf"/>
</dbReference>
<dbReference type="InterPro" id="IPR043502">
    <property type="entry name" value="DNA/RNA_pol_sf"/>
</dbReference>
<protein>
    <recommendedName>
        <fullName evidence="1">RNA-directed DNA polymerase</fullName>
        <ecNumber evidence="1">2.7.7.49</ecNumber>
    </recommendedName>
</protein>
<dbReference type="CDD" id="cd01647">
    <property type="entry name" value="RT_LTR"/>
    <property type="match status" value="1"/>
</dbReference>
<dbReference type="Gene3D" id="2.40.70.10">
    <property type="entry name" value="Acid Proteases"/>
    <property type="match status" value="1"/>
</dbReference>
<dbReference type="GO" id="GO:0003964">
    <property type="term" value="F:RNA-directed DNA polymerase activity"/>
    <property type="evidence" value="ECO:0007669"/>
    <property type="project" value="UniProtKB-KW"/>
</dbReference>
<dbReference type="Pfam" id="PF17921">
    <property type="entry name" value="Integrase_H2C2"/>
    <property type="match status" value="1"/>
</dbReference>
<keyword evidence="7" id="KW-0695">RNA-directed DNA polymerase</keyword>
<dbReference type="InterPro" id="IPR043128">
    <property type="entry name" value="Rev_trsase/Diguanyl_cyclase"/>
</dbReference>
<dbReference type="Pfam" id="PF17919">
    <property type="entry name" value="RT_RNaseH_2"/>
    <property type="match status" value="1"/>
</dbReference>
<dbReference type="Proteomes" id="UP001231189">
    <property type="component" value="Unassembled WGS sequence"/>
</dbReference>
<keyword evidence="9" id="KW-1133">Transmembrane helix</keyword>
<keyword evidence="9" id="KW-0812">Transmembrane</keyword>
<feature type="transmembrane region" description="Helical" evidence="9">
    <location>
        <begin position="1620"/>
        <end position="1639"/>
    </location>
</feature>
<dbReference type="GO" id="GO:0003676">
    <property type="term" value="F:nucleic acid binding"/>
    <property type="evidence" value="ECO:0007669"/>
    <property type="project" value="InterPro"/>
</dbReference>
<evidence type="ECO:0000313" key="11">
    <source>
        <dbReference type="EMBL" id="KAK1652023.1"/>
    </source>
</evidence>
<evidence type="ECO:0000313" key="12">
    <source>
        <dbReference type="Proteomes" id="UP001231189"/>
    </source>
</evidence>
<dbReference type="InterPro" id="IPR000477">
    <property type="entry name" value="RT_dom"/>
</dbReference>
<dbReference type="Pfam" id="PF00665">
    <property type="entry name" value="rve"/>
    <property type="match status" value="1"/>
</dbReference>
<evidence type="ECO:0000259" key="10">
    <source>
        <dbReference type="PROSITE" id="PS50994"/>
    </source>
</evidence>
<dbReference type="PROSITE" id="PS50994">
    <property type="entry name" value="INTEGRASE"/>
    <property type="match status" value="1"/>
</dbReference>
<dbReference type="Pfam" id="PF00078">
    <property type="entry name" value="RVT_1"/>
    <property type="match status" value="1"/>
</dbReference>
<dbReference type="GO" id="GO:0016787">
    <property type="term" value="F:hydrolase activity"/>
    <property type="evidence" value="ECO:0007669"/>
    <property type="project" value="UniProtKB-KW"/>
</dbReference>
<dbReference type="InterPro" id="IPR041588">
    <property type="entry name" value="Integrase_H2C2"/>
</dbReference>
<keyword evidence="2" id="KW-0808">Transferase</keyword>
<comment type="caution">
    <text evidence="11">The sequence shown here is derived from an EMBL/GenBank/DDBJ whole genome shotgun (WGS) entry which is preliminary data.</text>
</comment>
<dbReference type="Pfam" id="PF03732">
    <property type="entry name" value="Retrotrans_gag"/>
    <property type="match status" value="1"/>
</dbReference>
<dbReference type="InterPro" id="IPR021109">
    <property type="entry name" value="Peptidase_aspartic_dom_sf"/>
</dbReference>
<feature type="domain" description="Integrase catalytic" evidence="10">
    <location>
        <begin position="1304"/>
        <end position="1462"/>
    </location>
</feature>
<dbReference type="InterPro" id="IPR001584">
    <property type="entry name" value="Integrase_cat-core"/>
</dbReference>
<proteinExistence type="predicted"/>
<keyword evidence="3" id="KW-0548">Nucleotidyltransferase</keyword>
<name>A0AAD8WDD1_LOLMU</name>